<evidence type="ECO:0000313" key="13">
    <source>
        <dbReference type="EMBL" id="GKV38424.1"/>
    </source>
</evidence>
<keyword evidence="9" id="KW-0675">Receptor</keyword>
<evidence type="ECO:0000256" key="6">
    <source>
        <dbReference type="ARBA" id="ARBA00022737"/>
    </source>
</evidence>
<dbReference type="PANTHER" id="PTHR27004:SF203">
    <property type="entry name" value="LEUCINE-RICH REPEAT-CONTAINING N-TERMINAL PLANT-TYPE DOMAIN-CONTAINING PROTEIN"/>
    <property type="match status" value="1"/>
</dbReference>
<comment type="subcellular location">
    <subcellularLocation>
        <location evidence="1">Cell membrane</location>
        <topology evidence="1">Single-pass type I membrane protein</topology>
    </subcellularLocation>
</comment>
<dbReference type="EMBL" id="BPVZ01000128">
    <property type="protein sequence ID" value="GKV38424.1"/>
    <property type="molecule type" value="Genomic_DNA"/>
</dbReference>
<evidence type="ECO:0000256" key="12">
    <source>
        <dbReference type="SAM" id="Phobius"/>
    </source>
</evidence>
<keyword evidence="5 12" id="KW-0812">Transmembrane</keyword>
<evidence type="ECO:0000256" key="3">
    <source>
        <dbReference type="ARBA" id="ARBA00022475"/>
    </source>
</evidence>
<dbReference type="AlphaFoldDB" id="A0AAV5LNF9"/>
<comment type="caution">
    <text evidence="13">The sequence shown here is derived from an EMBL/GenBank/DDBJ whole genome shotgun (WGS) entry which is preliminary data.</text>
</comment>
<evidence type="ECO:0000256" key="7">
    <source>
        <dbReference type="ARBA" id="ARBA00022989"/>
    </source>
</evidence>
<evidence type="ECO:0000256" key="9">
    <source>
        <dbReference type="ARBA" id="ARBA00023170"/>
    </source>
</evidence>
<evidence type="ECO:0000256" key="11">
    <source>
        <dbReference type="SAM" id="MobiDB-lite"/>
    </source>
</evidence>
<feature type="compositionally biased region" description="Basic residues" evidence="11">
    <location>
        <begin position="200"/>
        <end position="211"/>
    </location>
</feature>
<dbReference type="PANTHER" id="PTHR27004">
    <property type="entry name" value="RECEPTOR-LIKE PROTEIN 12 ISOFORM X1"/>
    <property type="match status" value="1"/>
</dbReference>
<dbReference type="Gene3D" id="3.80.10.10">
    <property type="entry name" value="Ribonuclease Inhibitor"/>
    <property type="match status" value="1"/>
</dbReference>
<keyword evidence="10" id="KW-0325">Glycoprotein</keyword>
<keyword evidence="3" id="KW-1003">Cell membrane</keyword>
<accession>A0AAV5LNF9</accession>
<evidence type="ECO:0000313" key="14">
    <source>
        <dbReference type="Proteomes" id="UP001054252"/>
    </source>
</evidence>
<reference evidence="13 14" key="1">
    <citation type="journal article" date="2021" name="Commun. Biol.">
        <title>The genome of Shorea leprosula (Dipterocarpaceae) highlights the ecological relevance of drought in aseasonal tropical rainforests.</title>
        <authorList>
            <person name="Ng K.K.S."/>
            <person name="Kobayashi M.J."/>
            <person name="Fawcett J.A."/>
            <person name="Hatakeyama M."/>
            <person name="Paape T."/>
            <person name="Ng C.H."/>
            <person name="Ang C.C."/>
            <person name="Tnah L.H."/>
            <person name="Lee C.T."/>
            <person name="Nishiyama T."/>
            <person name="Sese J."/>
            <person name="O'Brien M.J."/>
            <person name="Copetti D."/>
            <person name="Mohd Noor M.I."/>
            <person name="Ong R.C."/>
            <person name="Putra M."/>
            <person name="Sireger I.Z."/>
            <person name="Indrioko S."/>
            <person name="Kosugi Y."/>
            <person name="Izuno A."/>
            <person name="Isagi Y."/>
            <person name="Lee S.L."/>
            <person name="Shimizu K.K."/>
        </authorList>
    </citation>
    <scope>NUCLEOTIDE SEQUENCE [LARGE SCALE GENOMIC DNA]</scope>
    <source>
        <strain evidence="13">214</strain>
    </source>
</reference>
<evidence type="ECO:0000256" key="8">
    <source>
        <dbReference type="ARBA" id="ARBA00023136"/>
    </source>
</evidence>
<protein>
    <submittedName>
        <fullName evidence="13">Uncharacterized protein</fullName>
    </submittedName>
</protein>
<feature type="region of interest" description="Disordered" evidence="11">
    <location>
        <begin position="197"/>
        <end position="217"/>
    </location>
</feature>
<keyword evidence="6" id="KW-0677">Repeat</keyword>
<evidence type="ECO:0000256" key="5">
    <source>
        <dbReference type="ARBA" id="ARBA00022692"/>
    </source>
</evidence>
<proteinExistence type="inferred from homology"/>
<dbReference type="SUPFAM" id="SSF52058">
    <property type="entry name" value="L domain-like"/>
    <property type="match status" value="1"/>
</dbReference>
<keyword evidence="8 12" id="KW-0472">Membrane</keyword>
<organism evidence="13 14">
    <name type="scientific">Rubroshorea leprosula</name>
    <dbReference type="NCBI Taxonomy" id="152421"/>
    <lineage>
        <taxon>Eukaryota</taxon>
        <taxon>Viridiplantae</taxon>
        <taxon>Streptophyta</taxon>
        <taxon>Embryophyta</taxon>
        <taxon>Tracheophyta</taxon>
        <taxon>Spermatophyta</taxon>
        <taxon>Magnoliopsida</taxon>
        <taxon>eudicotyledons</taxon>
        <taxon>Gunneridae</taxon>
        <taxon>Pentapetalae</taxon>
        <taxon>rosids</taxon>
        <taxon>malvids</taxon>
        <taxon>Malvales</taxon>
        <taxon>Dipterocarpaceae</taxon>
        <taxon>Rubroshorea</taxon>
    </lineage>
</organism>
<dbReference type="Proteomes" id="UP001054252">
    <property type="component" value="Unassembled WGS sequence"/>
</dbReference>
<sequence length="217" mass="24360">MESSVLCFKSEPLLSLLLPLVFRESILLEENGYFQSYWGDGGGLLRGLGVRFMTFGVKMSMNQQLPHLSDLSSNKLVGEIPEELISLIQLSVSNLSNNQLVGLIARGKQFNTISNDSYEGNFGLCGFQLSKSWDGNGTKEQPPGSFHRKDELWGFGWRVVLLGHGCGLVFGLLMGYLAFRTGKPKWFVTLFDGQPNQNGRKMKKARRHVQRRNQLQS</sequence>
<name>A0AAV5LNF9_9ROSI</name>
<gene>
    <name evidence="13" type="ORF">SLEP1_g46336</name>
</gene>
<keyword evidence="7 12" id="KW-1133">Transmembrane helix</keyword>
<keyword evidence="14" id="KW-1185">Reference proteome</keyword>
<evidence type="ECO:0000256" key="4">
    <source>
        <dbReference type="ARBA" id="ARBA00022614"/>
    </source>
</evidence>
<evidence type="ECO:0000256" key="10">
    <source>
        <dbReference type="ARBA" id="ARBA00023180"/>
    </source>
</evidence>
<keyword evidence="4" id="KW-0433">Leucine-rich repeat</keyword>
<dbReference type="GO" id="GO:0005886">
    <property type="term" value="C:plasma membrane"/>
    <property type="evidence" value="ECO:0007669"/>
    <property type="project" value="UniProtKB-SubCell"/>
</dbReference>
<dbReference type="InterPro" id="IPR032675">
    <property type="entry name" value="LRR_dom_sf"/>
</dbReference>
<comment type="similarity">
    <text evidence="2">Belongs to the RLP family.</text>
</comment>
<feature type="transmembrane region" description="Helical" evidence="12">
    <location>
        <begin position="155"/>
        <end position="179"/>
    </location>
</feature>
<evidence type="ECO:0000256" key="2">
    <source>
        <dbReference type="ARBA" id="ARBA00009592"/>
    </source>
</evidence>
<evidence type="ECO:0000256" key="1">
    <source>
        <dbReference type="ARBA" id="ARBA00004251"/>
    </source>
</evidence>